<evidence type="ECO:0000313" key="1">
    <source>
        <dbReference type="EMBL" id="AKK20374.1"/>
    </source>
</evidence>
<dbReference type="EMBL" id="CP004021">
    <property type="protein sequence ID" value="AKK20374.1"/>
    <property type="molecule type" value="Genomic_DNA"/>
</dbReference>
<dbReference type="KEGG" id="lau:G293_03740"/>
<evidence type="ECO:0000313" key="2">
    <source>
        <dbReference type="Proteomes" id="UP000035503"/>
    </source>
</evidence>
<dbReference type="Proteomes" id="UP000035503">
    <property type="component" value="Chromosome"/>
</dbReference>
<gene>
    <name evidence="1" type="ORF">G293_03740</name>
</gene>
<name>A0A0G3I3A2_LIBAF</name>
<proteinExistence type="predicted"/>
<evidence type="ECO:0008006" key="3">
    <source>
        <dbReference type="Google" id="ProtNLM"/>
    </source>
</evidence>
<dbReference type="InterPro" id="IPR038610">
    <property type="entry name" value="FliK-like_C_sf"/>
</dbReference>
<dbReference type="STRING" id="1277257.G293_03740"/>
<dbReference type="RefSeq" id="WP_047264366.1">
    <property type="nucleotide sequence ID" value="NZ_CP004021.1"/>
</dbReference>
<accession>A0A0G3I3A2</accession>
<dbReference type="AlphaFoldDB" id="A0A0G3I3A2"/>
<protein>
    <recommendedName>
        <fullName evidence="3">Flagellar hook-length control protein-like C-terminal domain-containing protein</fullName>
    </recommendedName>
</protein>
<keyword evidence="2" id="KW-1185">Reference proteome</keyword>
<dbReference type="OrthoDB" id="8273624at2"/>
<sequence length="342" mass="39641">MKEINNIISKNSFDINQCSSDYTNNQLDSTQGKKKNSTIKIIGKNSNKQAFDIPQKYLFKNVLSTISNTSDSQLHGEEELLINSDLTHASCEKLLCPKVLQDFNKRYIIDDKKDIPSVESFSQRVKTIDHLDYIIPYDFAKENPLEDRSSNEEMRNLDFLFVPCMSYYKNNLASLESIENTRDQKYLMHFPMIPESCYYTDQGSIKTLKIQMKPNSPDNVIATLSLSGDKLSVKLQVKSDSLYKKIHTERQDILDALNFSGYTIDHFDVDFMQKDFGGIFHDSMNYFAQQHNPMQSNNFDRKKFYSLAKERVEKKVFGVEKRSGAIYSNDEIIGIYSNYFYV</sequence>
<organism evidence="1 2">
    <name type="scientific">Candidatus Liberibacter africanus PTSAPSY</name>
    <dbReference type="NCBI Taxonomy" id="1277257"/>
    <lineage>
        <taxon>Bacteria</taxon>
        <taxon>Pseudomonadati</taxon>
        <taxon>Pseudomonadota</taxon>
        <taxon>Alphaproteobacteria</taxon>
        <taxon>Hyphomicrobiales</taxon>
        <taxon>Rhizobiaceae</taxon>
        <taxon>Liberibacter</taxon>
    </lineage>
</organism>
<reference evidence="1 2" key="1">
    <citation type="journal article" date="2015" name="Genome Announc.">
        <title>Complete Genome Sequence of 'Candidatus Liberibacter africanus,' a Bacterium Associated with Citrus Huanglongbing.</title>
        <authorList>
            <person name="Lin H."/>
            <person name="Pietersen G."/>
            <person name="Han C."/>
            <person name="Read D.A."/>
            <person name="Lou B."/>
            <person name="Gupta G."/>
            <person name="Civerolo E.L."/>
        </authorList>
    </citation>
    <scope>NUCLEOTIDE SEQUENCE [LARGE SCALE GENOMIC DNA]</scope>
    <source>
        <strain evidence="1 2">PTSAPSY</strain>
    </source>
</reference>
<dbReference type="Gene3D" id="3.30.750.140">
    <property type="match status" value="1"/>
</dbReference>
<dbReference type="PATRIC" id="fig|1277257.4.peg.803"/>